<evidence type="ECO:0000256" key="4">
    <source>
        <dbReference type="SAM" id="MobiDB-lite"/>
    </source>
</evidence>
<evidence type="ECO:0000256" key="2">
    <source>
        <dbReference type="ARBA" id="ARBA00022490"/>
    </source>
</evidence>
<keyword evidence="8" id="KW-1185">Reference proteome</keyword>
<evidence type="ECO:0000256" key="5">
    <source>
        <dbReference type="SAM" id="Phobius"/>
    </source>
</evidence>
<comment type="similarity">
    <text evidence="3">Belongs to the AB hydrolase superfamily. ABHD14 family.</text>
</comment>
<dbReference type="Pfam" id="PF00561">
    <property type="entry name" value="Abhydrolase_1"/>
    <property type="match status" value="1"/>
</dbReference>
<gene>
    <name evidence="7" type="ORF">PEVE_00038656</name>
</gene>
<evidence type="ECO:0000259" key="6">
    <source>
        <dbReference type="Pfam" id="PF00561"/>
    </source>
</evidence>
<feature type="region of interest" description="Disordered" evidence="4">
    <location>
        <begin position="64"/>
        <end position="135"/>
    </location>
</feature>
<comment type="subcellular location">
    <subcellularLocation>
        <location evidence="1">Cytoplasm</location>
    </subcellularLocation>
</comment>
<dbReference type="InterPro" id="IPR029058">
    <property type="entry name" value="AB_hydrolase_fold"/>
</dbReference>
<reference evidence="7 8" key="1">
    <citation type="submission" date="2022-05" db="EMBL/GenBank/DDBJ databases">
        <authorList>
            <consortium name="Genoscope - CEA"/>
            <person name="William W."/>
        </authorList>
    </citation>
    <scope>NUCLEOTIDE SEQUENCE [LARGE SCALE GENOMIC DNA]</scope>
</reference>
<dbReference type="EMBL" id="CALNXI010000662">
    <property type="protein sequence ID" value="CAH3030872.1"/>
    <property type="molecule type" value="Genomic_DNA"/>
</dbReference>
<dbReference type="InterPro" id="IPR000073">
    <property type="entry name" value="AB_hydrolase_1"/>
</dbReference>
<evidence type="ECO:0000313" key="8">
    <source>
        <dbReference type="Proteomes" id="UP001159427"/>
    </source>
</evidence>
<dbReference type="SUPFAM" id="SSF53474">
    <property type="entry name" value="alpha/beta-Hydrolases"/>
    <property type="match status" value="1"/>
</dbReference>
<evidence type="ECO:0000256" key="3">
    <source>
        <dbReference type="ARBA" id="ARBA00037942"/>
    </source>
</evidence>
<feature type="domain" description="AB hydrolase-1" evidence="6">
    <location>
        <begin position="185"/>
        <end position="295"/>
    </location>
</feature>
<keyword evidence="5" id="KW-0812">Transmembrane</keyword>
<organism evidence="7 8">
    <name type="scientific">Porites evermanni</name>
    <dbReference type="NCBI Taxonomy" id="104178"/>
    <lineage>
        <taxon>Eukaryota</taxon>
        <taxon>Metazoa</taxon>
        <taxon>Cnidaria</taxon>
        <taxon>Anthozoa</taxon>
        <taxon>Hexacorallia</taxon>
        <taxon>Scleractinia</taxon>
        <taxon>Fungiina</taxon>
        <taxon>Poritidae</taxon>
        <taxon>Porites</taxon>
    </lineage>
</organism>
<feature type="compositionally biased region" description="Basic and acidic residues" evidence="4">
    <location>
        <begin position="90"/>
        <end position="100"/>
    </location>
</feature>
<evidence type="ECO:0000313" key="7">
    <source>
        <dbReference type="EMBL" id="CAH3030872.1"/>
    </source>
</evidence>
<feature type="compositionally biased region" description="Acidic residues" evidence="4">
    <location>
        <begin position="79"/>
        <end position="89"/>
    </location>
</feature>
<keyword evidence="5" id="KW-0472">Membrane</keyword>
<sequence>MCLFRRGSKMKLKFVLVIFFAALIIIFAWYYVNTGQNPVVDIKSKVISLVDKYYEHMVSDYSKTQTPEPADYIIHPENDEKETEDDVDERGEITEIKTDTDSSEPSGKEASTIDKQNQDTRSNKKPLDHETGHTTLINTRPNVEMMNALRANPGTLSYSEGFLENARMTFYREARPSNSSKETITVLFLHGNGMTSAVWINIGTFQILGEMGYRALALDLPGHGNSNNVHIPYSHEEILGYMTNLLAALKLHLPVLVSPSKSGEYAMPLLMAYPHVLRGLVAIAPSDTSHYSISDYRKLTVPLLVMFGEKDDTMLKPSSLDSLFYVPQRKIYMIKNTTHSCYVDHPPTFHKLLLQFLDQLKK</sequence>
<dbReference type="Proteomes" id="UP001159427">
    <property type="component" value="Unassembled WGS sequence"/>
</dbReference>
<dbReference type="PANTHER" id="PTHR46197:SF3">
    <property type="entry name" value="AB HYDROLASE-1 DOMAIN-CONTAINING PROTEIN"/>
    <property type="match status" value="1"/>
</dbReference>
<proteinExistence type="inferred from homology"/>
<dbReference type="PANTHER" id="PTHR46197">
    <property type="entry name" value="PROTEIN ABHD14B-LIKE"/>
    <property type="match status" value="1"/>
</dbReference>
<protein>
    <recommendedName>
        <fullName evidence="6">AB hydrolase-1 domain-containing protein</fullName>
    </recommendedName>
</protein>
<evidence type="ECO:0000256" key="1">
    <source>
        <dbReference type="ARBA" id="ARBA00004496"/>
    </source>
</evidence>
<feature type="compositionally biased region" description="Basic and acidic residues" evidence="4">
    <location>
        <begin position="116"/>
        <end position="132"/>
    </location>
</feature>
<keyword evidence="5" id="KW-1133">Transmembrane helix</keyword>
<dbReference type="Gene3D" id="3.40.50.1820">
    <property type="entry name" value="alpha/beta hydrolase"/>
    <property type="match status" value="1"/>
</dbReference>
<name>A0ABN8MM93_9CNID</name>
<accession>A0ABN8MM93</accession>
<feature type="transmembrane region" description="Helical" evidence="5">
    <location>
        <begin position="12"/>
        <end position="32"/>
    </location>
</feature>
<keyword evidence="2" id="KW-0963">Cytoplasm</keyword>
<comment type="caution">
    <text evidence="7">The sequence shown here is derived from an EMBL/GenBank/DDBJ whole genome shotgun (WGS) entry which is preliminary data.</text>
</comment>